<dbReference type="EMBL" id="JAAOAR010000322">
    <property type="protein sequence ID" value="KAF5588049.1"/>
    <property type="molecule type" value="Genomic_DNA"/>
</dbReference>
<reference evidence="2 3" key="1">
    <citation type="submission" date="2020-05" db="EMBL/GenBank/DDBJ databases">
        <title>Identification and distribution of gene clusters putatively required for synthesis of sphingolipid metabolism inhibitors in phylogenetically diverse species of the filamentous fungus Fusarium.</title>
        <authorList>
            <person name="Kim H.-S."/>
            <person name="Busman M."/>
            <person name="Brown D.W."/>
            <person name="Divon H."/>
            <person name="Uhlig S."/>
            <person name="Proctor R.H."/>
        </authorList>
    </citation>
    <scope>NUCLEOTIDE SEQUENCE [LARGE SCALE GENOMIC DNA]</scope>
    <source>
        <strain evidence="2 3">NRRL 25211</strain>
    </source>
</reference>
<proteinExistence type="predicted"/>
<comment type="caution">
    <text evidence="2">The sequence shown here is derived from an EMBL/GenBank/DDBJ whole genome shotgun (WGS) entry which is preliminary data.</text>
</comment>
<dbReference type="AlphaFoldDB" id="A0A8H5LAR3"/>
<dbReference type="Proteomes" id="UP000544095">
    <property type="component" value="Unassembled WGS sequence"/>
</dbReference>
<evidence type="ECO:0000256" key="1">
    <source>
        <dbReference type="SAM" id="MobiDB-lite"/>
    </source>
</evidence>
<evidence type="ECO:0008006" key="4">
    <source>
        <dbReference type="Google" id="ProtNLM"/>
    </source>
</evidence>
<keyword evidence="3" id="KW-1185">Reference proteome</keyword>
<evidence type="ECO:0000313" key="3">
    <source>
        <dbReference type="Proteomes" id="UP000544095"/>
    </source>
</evidence>
<sequence>MSAPTASKYFADRCTDLLPVEELEERIEYARSLESALGKWENKPEFRLRAEQVAAILTTPLLHLEPGGSLSVDRLLFLRINLDSIAPFLDLQHLADFGLVPRTSYLCDPESPGASDKAWNMISMDPQLYSWWCRGYFAFRYLSMDPIGQHEMNITLEFRWMPQMKRYFGQEIDVYNTGTGYSLQDLIDELHRFHDHGDPAPIADYETRLTNKGATLRSGKLIYIRMETEDANRFKDMIDMQWGCILITVLSGAAGSPQLLANKDSNDRVMQWVQDQARIIQTASSAHQPNLRTTSPNSLLSKHTESESTLKSWPSPKSTESISPPASDSKQTLGWTGQYSSMKEYGASPTSQWTGEYSSMIQYSASPEVSQWTGQYSHPYEYSVSPKMTRLGKWEKSTIPGGEPDFKWILEYTPE</sequence>
<gene>
    <name evidence="2" type="ORF">FPANT_6704</name>
</gene>
<organism evidence="2 3">
    <name type="scientific">Fusarium pseudoanthophilum</name>
    <dbReference type="NCBI Taxonomy" id="48495"/>
    <lineage>
        <taxon>Eukaryota</taxon>
        <taxon>Fungi</taxon>
        <taxon>Dikarya</taxon>
        <taxon>Ascomycota</taxon>
        <taxon>Pezizomycotina</taxon>
        <taxon>Sordariomycetes</taxon>
        <taxon>Hypocreomycetidae</taxon>
        <taxon>Hypocreales</taxon>
        <taxon>Nectriaceae</taxon>
        <taxon>Fusarium</taxon>
        <taxon>Fusarium fujikuroi species complex</taxon>
    </lineage>
</organism>
<feature type="compositionally biased region" description="Polar residues" evidence="1">
    <location>
        <begin position="283"/>
        <end position="301"/>
    </location>
</feature>
<accession>A0A8H5LAR3</accession>
<evidence type="ECO:0000313" key="2">
    <source>
        <dbReference type="EMBL" id="KAF5588049.1"/>
    </source>
</evidence>
<feature type="region of interest" description="Disordered" evidence="1">
    <location>
        <begin position="283"/>
        <end position="334"/>
    </location>
</feature>
<protein>
    <recommendedName>
        <fullName evidence="4">HNH nuclease domain-containing protein</fullName>
    </recommendedName>
</protein>
<feature type="compositionally biased region" description="Polar residues" evidence="1">
    <location>
        <begin position="309"/>
        <end position="334"/>
    </location>
</feature>
<name>A0A8H5LAR3_9HYPO</name>